<dbReference type="RefSeq" id="WP_386024518.1">
    <property type="nucleotide sequence ID" value="NZ_JBHUHX010000011.1"/>
</dbReference>
<sequence length="326" mass="36876">MTAANRLASIHRPPAGSVEDQPQVVLGRPQPGSRRDWSDLLRDLTRLDHMRIETAVPGARLNQSVHLQGIRVQNGFGLAAGRHFRLHVLLERWHRLRPLADHQRPAVSGIRIEDTNHQALLDLRVDSDADHSTLAELLDRYHSEPARILPHQRFGWRNTPPTEPSHLGCMDCKWRSDCGTQEMIDVARVCDWPLDIGMDRSLDRNTTAIAAESALELLRIVADQALPIRLLMGTPGVAQRFDGAFHRLERKDSGSLALIGDEVEFHLQPSRIGSAHIAEHRTHSGRHRQIWLQTSRGRTWAILEDLPGFCETETPLWRTLINSLTD</sequence>
<protein>
    <recommendedName>
        <fullName evidence="4">Haemin-degrading HemS/ChuX domain-containing protein</fullName>
    </recommendedName>
</protein>
<name>A0ABW4Y633_9GAMM</name>
<proteinExistence type="predicted"/>
<accession>A0ABW4Y633</accession>
<organism evidence="2 3">
    <name type="scientific">Thiorhodococcus fuscus</name>
    <dbReference type="NCBI Taxonomy" id="527200"/>
    <lineage>
        <taxon>Bacteria</taxon>
        <taxon>Pseudomonadati</taxon>
        <taxon>Pseudomonadota</taxon>
        <taxon>Gammaproteobacteria</taxon>
        <taxon>Chromatiales</taxon>
        <taxon>Chromatiaceae</taxon>
        <taxon>Thiorhodococcus</taxon>
    </lineage>
</organism>
<evidence type="ECO:0000256" key="1">
    <source>
        <dbReference type="SAM" id="MobiDB-lite"/>
    </source>
</evidence>
<dbReference type="EMBL" id="JBHUHX010000011">
    <property type="protein sequence ID" value="MFD2111348.1"/>
    <property type="molecule type" value="Genomic_DNA"/>
</dbReference>
<evidence type="ECO:0000313" key="3">
    <source>
        <dbReference type="Proteomes" id="UP001597337"/>
    </source>
</evidence>
<feature type="region of interest" description="Disordered" evidence="1">
    <location>
        <begin position="1"/>
        <end position="32"/>
    </location>
</feature>
<dbReference type="SUPFAM" id="SSF144064">
    <property type="entry name" value="Heme iron utilization protein-like"/>
    <property type="match status" value="1"/>
</dbReference>
<dbReference type="Proteomes" id="UP001597337">
    <property type="component" value="Unassembled WGS sequence"/>
</dbReference>
<keyword evidence="3" id="KW-1185">Reference proteome</keyword>
<dbReference type="InterPro" id="IPR053733">
    <property type="entry name" value="Heme_Transport_Util_sf"/>
</dbReference>
<gene>
    <name evidence="2" type="ORF">ACFSJC_05790</name>
</gene>
<comment type="caution">
    <text evidence="2">The sequence shown here is derived from an EMBL/GenBank/DDBJ whole genome shotgun (WGS) entry which is preliminary data.</text>
</comment>
<dbReference type="Gene3D" id="3.40.1570.10">
    <property type="entry name" value="HemS/ChuS/ChuX like domains"/>
    <property type="match status" value="2"/>
</dbReference>
<reference evidence="3" key="1">
    <citation type="journal article" date="2019" name="Int. J. Syst. Evol. Microbiol.">
        <title>The Global Catalogue of Microorganisms (GCM) 10K type strain sequencing project: providing services to taxonomists for standard genome sequencing and annotation.</title>
        <authorList>
            <consortium name="The Broad Institute Genomics Platform"/>
            <consortium name="The Broad Institute Genome Sequencing Center for Infectious Disease"/>
            <person name="Wu L."/>
            <person name="Ma J."/>
        </authorList>
    </citation>
    <scope>NUCLEOTIDE SEQUENCE [LARGE SCALE GENOMIC DNA]</scope>
    <source>
        <strain evidence="3">KACC 12597</strain>
    </source>
</reference>
<evidence type="ECO:0008006" key="4">
    <source>
        <dbReference type="Google" id="ProtNLM"/>
    </source>
</evidence>
<evidence type="ECO:0000313" key="2">
    <source>
        <dbReference type="EMBL" id="MFD2111348.1"/>
    </source>
</evidence>